<organism evidence="2 3">
    <name type="scientific">Coniochaeta ligniaria NRRL 30616</name>
    <dbReference type="NCBI Taxonomy" id="1408157"/>
    <lineage>
        <taxon>Eukaryota</taxon>
        <taxon>Fungi</taxon>
        <taxon>Dikarya</taxon>
        <taxon>Ascomycota</taxon>
        <taxon>Pezizomycotina</taxon>
        <taxon>Sordariomycetes</taxon>
        <taxon>Sordariomycetidae</taxon>
        <taxon>Coniochaetales</taxon>
        <taxon>Coniochaetaceae</taxon>
        <taxon>Coniochaeta</taxon>
    </lineage>
</organism>
<reference evidence="2 3" key="1">
    <citation type="submission" date="2016-10" db="EMBL/GenBank/DDBJ databases">
        <title>Draft genome sequence of Coniochaeta ligniaria NRRL30616, a lignocellulolytic fungus for bioabatement of inhibitors in plant biomass hydrolysates.</title>
        <authorList>
            <consortium name="DOE Joint Genome Institute"/>
            <person name="Jimenez D.J."/>
            <person name="Hector R.E."/>
            <person name="Riley R."/>
            <person name="Sun H."/>
            <person name="Grigoriev I.V."/>
            <person name="Van Elsas J.D."/>
            <person name="Nichols N.N."/>
        </authorList>
    </citation>
    <scope>NUCLEOTIDE SEQUENCE [LARGE SCALE GENOMIC DNA]</scope>
    <source>
        <strain evidence="2 3">NRRL 30616</strain>
    </source>
</reference>
<evidence type="ECO:0000313" key="3">
    <source>
        <dbReference type="Proteomes" id="UP000182658"/>
    </source>
</evidence>
<feature type="signal peptide" evidence="1">
    <location>
        <begin position="1"/>
        <end position="17"/>
    </location>
</feature>
<dbReference type="PANTHER" id="PTHR42039">
    <property type="entry name" value="PUTATIVE (AFU_ORTHOLOGUE AFUA_3G02940)-RELATED"/>
    <property type="match status" value="1"/>
</dbReference>
<dbReference type="GO" id="GO:0005576">
    <property type="term" value="C:extracellular region"/>
    <property type="evidence" value="ECO:0007669"/>
    <property type="project" value="InterPro"/>
</dbReference>
<evidence type="ECO:0000256" key="1">
    <source>
        <dbReference type="SAM" id="SignalP"/>
    </source>
</evidence>
<dbReference type="InParanoid" id="A0A1J7J8M5"/>
<dbReference type="EMBL" id="KV875105">
    <property type="protein sequence ID" value="OIW23866.1"/>
    <property type="molecule type" value="Genomic_DNA"/>
</dbReference>
<dbReference type="PANTHER" id="PTHR42039:SF1">
    <property type="entry name" value="PUTATIVE (AFU_ORTHOLOGUE AFUA_3G02940)-RELATED"/>
    <property type="match status" value="1"/>
</dbReference>
<dbReference type="AlphaFoldDB" id="A0A1J7J8M5"/>
<dbReference type="OrthoDB" id="118256at2759"/>
<protein>
    <recommendedName>
        <fullName evidence="4">Allergen Asp f 4</fullName>
    </recommendedName>
</protein>
<sequence>MQLTNLLVLGAALGAMAAPSGHSHLHRSVHEKRGSAFYKAVHHSKVGAPTTAASSTPAPVATTASAAPAAVSTSAAASTGTYKAFCGGVSKRATLADIASVGNVGTADNYGCNIMTVDNSIADKYDYTSVYTNVASESYQVVCGLKIGPTEDSQGFCAFAPGSVPKTPWGEWAGSWVEVDFASSRNNKWSGADCSSLVAASEGMAVSGCQVCDASDNTCSTIYSDGTGVNSFIAGTAALDGLGINAAPGPLKLNVKVGYSKGS</sequence>
<dbReference type="GO" id="GO:0019863">
    <property type="term" value="F:IgE binding"/>
    <property type="evidence" value="ECO:0007669"/>
    <property type="project" value="InterPro"/>
</dbReference>
<dbReference type="InterPro" id="IPR038903">
    <property type="entry name" value="Allergen_Asp_f_4"/>
</dbReference>
<evidence type="ECO:0000313" key="2">
    <source>
        <dbReference type="EMBL" id="OIW23866.1"/>
    </source>
</evidence>
<keyword evidence="3" id="KW-1185">Reference proteome</keyword>
<gene>
    <name evidence="2" type="ORF">CONLIGDRAFT_112893</name>
</gene>
<dbReference type="Pfam" id="PF25312">
    <property type="entry name" value="Allergen_Asp_f_4"/>
    <property type="match status" value="2"/>
</dbReference>
<keyword evidence="1" id="KW-0732">Signal</keyword>
<proteinExistence type="predicted"/>
<dbReference type="Proteomes" id="UP000182658">
    <property type="component" value="Unassembled WGS sequence"/>
</dbReference>
<feature type="chain" id="PRO_5012678919" description="Allergen Asp f 4" evidence="1">
    <location>
        <begin position="18"/>
        <end position="263"/>
    </location>
</feature>
<evidence type="ECO:0008006" key="4">
    <source>
        <dbReference type="Google" id="ProtNLM"/>
    </source>
</evidence>
<name>A0A1J7J8M5_9PEZI</name>
<accession>A0A1J7J8M5</accession>